<gene>
    <name evidence="5" type="ORF">ACFQ21_03165</name>
</gene>
<accession>A0ABW3JX51</accession>
<sequence>MDEQQKRFVLSLLAYAVQRGISAQQLCKLCNLDLAALKRNEAVTITRKQQEDLWVNASHLCDDPLFGLHFGESLQLSALGVVGEIIKMSGTVGEALAHAAAMTPMVTDLVTMDVIQSRKTFTVHFIPTAIGKQQSDTVTFRQMLDLLMIFTIHELDGLLLEKVKPVSVRHAFQSVHIHEYERVLRCTPVRKTQHTLEFDNAYWDEPILTANYELQKVLLDKVNTIGKEEGNAQTLQSKIYTYLLQHAYLGILSQEEVAANFNISARSLQRKLREEGVTYQQLSDSVRKSLAVHYIRSGNYQLKEISGMLGYNELSAFTRAFKRWTGKAPASYRA</sequence>
<name>A0ABW3JX51_9BACT</name>
<keyword evidence="2" id="KW-0238">DNA-binding</keyword>
<feature type="domain" description="HTH araC/xylS-type" evidence="4">
    <location>
        <begin position="237"/>
        <end position="334"/>
    </location>
</feature>
<dbReference type="PANTHER" id="PTHR47894">
    <property type="entry name" value="HTH-TYPE TRANSCRIPTIONAL REGULATOR GADX"/>
    <property type="match status" value="1"/>
</dbReference>
<dbReference type="Pfam" id="PF12625">
    <property type="entry name" value="Arabinose_bd"/>
    <property type="match status" value="1"/>
</dbReference>
<evidence type="ECO:0000256" key="3">
    <source>
        <dbReference type="ARBA" id="ARBA00023163"/>
    </source>
</evidence>
<dbReference type="InterPro" id="IPR018060">
    <property type="entry name" value="HTH_AraC"/>
</dbReference>
<protein>
    <submittedName>
        <fullName evidence="5">AraC family transcriptional regulator ligand-binding domain-containing protein</fullName>
    </submittedName>
</protein>
<dbReference type="PROSITE" id="PS01124">
    <property type="entry name" value="HTH_ARAC_FAMILY_2"/>
    <property type="match status" value="1"/>
</dbReference>
<evidence type="ECO:0000259" key="4">
    <source>
        <dbReference type="PROSITE" id="PS01124"/>
    </source>
</evidence>
<dbReference type="RefSeq" id="WP_377574725.1">
    <property type="nucleotide sequence ID" value="NZ_JBHTKA010000001.1"/>
</dbReference>
<organism evidence="5 6">
    <name type="scientific">Ohtaekwangia kribbensis</name>
    <dbReference type="NCBI Taxonomy" id="688913"/>
    <lineage>
        <taxon>Bacteria</taxon>
        <taxon>Pseudomonadati</taxon>
        <taxon>Bacteroidota</taxon>
        <taxon>Cytophagia</taxon>
        <taxon>Cytophagales</taxon>
        <taxon>Fulvivirgaceae</taxon>
        <taxon>Ohtaekwangia</taxon>
    </lineage>
</organism>
<dbReference type="Proteomes" id="UP001597112">
    <property type="component" value="Unassembled WGS sequence"/>
</dbReference>
<evidence type="ECO:0000256" key="2">
    <source>
        <dbReference type="ARBA" id="ARBA00023125"/>
    </source>
</evidence>
<evidence type="ECO:0000313" key="6">
    <source>
        <dbReference type="Proteomes" id="UP001597112"/>
    </source>
</evidence>
<dbReference type="PANTHER" id="PTHR47894:SF1">
    <property type="entry name" value="HTH-TYPE TRANSCRIPTIONAL REGULATOR VQSM"/>
    <property type="match status" value="1"/>
</dbReference>
<dbReference type="EMBL" id="JBHTKA010000001">
    <property type="protein sequence ID" value="MFD0998285.1"/>
    <property type="molecule type" value="Genomic_DNA"/>
</dbReference>
<evidence type="ECO:0000256" key="1">
    <source>
        <dbReference type="ARBA" id="ARBA00023015"/>
    </source>
</evidence>
<keyword evidence="3" id="KW-0804">Transcription</keyword>
<dbReference type="InterPro" id="IPR009057">
    <property type="entry name" value="Homeodomain-like_sf"/>
</dbReference>
<dbReference type="SUPFAM" id="SSF46689">
    <property type="entry name" value="Homeodomain-like"/>
    <property type="match status" value="1"/>
</dbReference>
<comment type="caution">
    <text evidence="5">The sequence shown here is derived from an EMBL/GenBank/DDBJ whole genome shotgun (WGS) entry which is preliminary data.</text>
</comment>
<keyword evidence="6" id="KW-1185">Reference proteome</keyword>
<reference evidence="6" key="1">
    <citation type="journal article" date="2019" name="Int. J. Syst. Evol. Microbiol.">
        <title>The Global Catalogue of Microorganisms (GCM) 10K type strain sequencing project: providing services to taxonomists for standard genome sequencing and annotation.</title>
        <authorList>
            <consortium name="The Broad Institute Genomics Platform"/>
            <consortium name="The Broad Institute Genome Sequencing Center for Infectious Disease"/>
            <person name="Wu L."/>
            <person name="Ma J."/>
        </authorList>
    </citation>
    <scope>NUCLEOTIDE SEQUENCE [LARGE SCALE GENOMIC DNA]</scope>
    <source>
        <strain evidence="6">CCUG 58938</strain>
    </source>
</reference>
<dbReference type="Gene3D" id="1.10.10.60">
    <property type="entry name" value="Homeodomain-like"/>
    <property type="match status" value="1"/>
</dbReference>
<dbReference type="InterPro" id="IPR032687">
    <property type="entry name" value="AraC-type_N"/>
</dbReference>
<keyword evidence="1" id="KW-0805">Transcription regulation</keyword>
<dbReference type="SMART" id="SM00342">
    <property type="entry name" value="HTH_ARAC"/>
    <property type="match status" value="1"/>
</dbReference>
<proteinExistence type="predicted"/>
<dbReference type="Pfam" id="PF12833">
    <property type="entry name" value="HTH_18"/>
    <property type="match status" value="1"/>
</dbReference>
<evidence type="ECO:0000313" key="5">
    <source>
        <dbReference type="EMBL" id="MFD0998285.1"/>
    </source>
</evidence>